<sequence length="402" mass="40442">MTALLVTSAAIFLWGVVSGRLQRADLTAPIVFVVAGWLVAEAGLVGPPSVTARTLKPLVEITLVWVLFSDAAGVPLSQVRRDLGRYLRLLAVGLPLTVLAGWALADRLFPALGIWLALLVGAALAPTDAALGLPVVTNPAVPVDVRRLITVESGLNDGVVTPVVVLAIAGAASAEGLGGAHGWAALAELGIGVLVGAGSGLAGGGLLRWARRRGWAADDWAGIAVLALAIVAYTASLAVHGNGFVAAFCGGLAFGAAAGPRGPAELVFLEQAGGLVSLLVWLAFGAIAVPLVAGRVDPAVVAYAILSLTVLRMAPVALACAGAGLGRATVLFVGWFGPRGLASLVFALLAVEELGTAAGDAAAVIGLTVLMSVLLHGLSARPLAARYVRAVTRAGDGHDRDG</sequence>
<feature type="transmembrane region" description="Helical" evidence="8">
    <location>
        <begin position="28"/>
        <end position="46"/>
    </location>
</feature>
<evidence type="ECO:0000256" key="5">
    <source>
        <dbReference type="ARBA" id="ARBA00022989"/>
    </source>
</evidence>
<evidence type="ECO:0000256" key="1">
    <source>
        <dbReference type="ARBA" id="ARBA00004651"/>
    </source>
</evidence>
<evidence type="ECO:0000256" key="6">
    <source>
        <dbReference type="ARBA" id="ARBA00023065"/>
    </source>
</evidence>
<comment type="caution">
    <text evidence="10">The sequence shown here is derived from an EMBL/GenBank/DDBJ whole genome shotgun (WGS) entry which is preliminary data.</text>
</comment>
<keyword evidence="5 8" id="KW-1133">Transmembrane helix</keyword>
<protein>
    <submittedName>
        <fullName evidence="10">Cation:proton antiporter</fullName>
    </submittedName>
</protein>
<feature type="transmembrane region" description="Helical" evidence="8">
    <location>
        <begin position="111"/>
        <end position="133"/>
    </location>
</feature>
<evidence type="ECO:0000256" key="2">
    <source>
        <dbReference type="ARBA" id="ARBA00022448"/>
    </source>
</evidence>
<dbReference type="Pfam" id="PF00999">
    <property type="entry name" value="Na_H_Exchanger"/>
    <property type="match status" value="1"/>
</dbReference>
<dbReference type="GO" id="GO:0015297">
    <property type="term" value="F:antiporter activity"/>
    <property type="evidence" value="ECO:0007669"/>
    <property type="project" value="UniProtKB-KW"/>
</dbReference>
<feature type="domain" description="Cation/H+ exchanger transmembrane" evidence="9">
    <location>
        <begin position="10"/>
        <end position="384"/>
    </location>
</feature>
<comment type="subcellular location">
    <subcellularLocation>
        <location evidence="1">Cell membrane</location>
        <topology evidence="1">Multi-pass membrane protein</topology>
    </subcellularLocation>
</comment>
<evidence type="ECO:0000259" key="9">
    <source>
        <dbReference type="Pfam" id="PF00999"/>
    </source>
</evidence>
<keyword evidence="11" id="KW-1185">Reference proteome</keyword>
<dbReference type="Proteomes" id="UP000586042">
    <property type="component" value="Unassembled WGS sequence"/>
</dbReference>
<reference evidence="10 11" key="1">
    <citation type="submission" date="2020-06" db="EMBL/GenBank/DDBJ databases">
        <title>Nonomuraea sp. SMC257, a novel actinomycete isolated from soil.</title>
        <authorList>
            <person name="Chanama M."/>
        </authorList>
    </citation>
    <scope>NUCLEOTIDE SEQUENCE [LARGE SCALE GENOMIC DNA]</scope>
    <source>
        <strain evidence="10 11">SMC257</strain>
    </source>
</reference>
<feature type="transmembrane region" description="Helical" evidence="8">
    <location>
        <begin position="328"/>
        <end position="349"/>
    </location>
</feature>
<keyword evidence="6" id="KW-0406">Ion transport</keyword>
<dbReference type="RefSeq" id="WP_175593325.1">
    <property type="nucleotide sequence ID" value="NZ_JABWGN010000013.1"/>
</dbReference>
<name>A0A7Y6ICR8_9ACTN</name>
<keyword evidence="3" id="KW-0050">Antiport</keyword>
<dbReference type="AlphaFoldDB" id="A0A7Y6ICR8"/>
<dbReference type="PANTHER" id="PTHR32507">
    <property type="entry name" value="NA(+)/H(+) ANTIPORTER 1"/>
    <property type="match status" value="1"/>
</dbReference>
<dbReference type="GO" id="GO:1902600">
    <property type="term" value="P:proton transmembrane transport"/>
    <property type="evidence" value="ECO:0007669"/>
    <property type="project" value="InterPro"/>
</dbReference>
<feature type="transmembrane region" description="Helical" evidence="8">
    <location>
        <begin position="154"/>
        <end position="174"/>
    </location>
</feature>
<evidence type="ECO:0000256" key="4">
    <source>
        <dbReference type="ARBA" id="ARBA00022692"/>
    </source>
</evidence>
<organism evidence="10 11">
    <name type="scientific">Nonomuraea montanisoli</name>
    <dbReference type="NCBI Taxonomy" id="2741721"/>
    <lineage>
        <taxon>Bacteria</taxon>
        <taxon>Bacillati</taxon>
        <taxon>Actinomycetota</taxon>
        <taxon>Actinomycetes</taxon>
        <taxon>Streptosporangiales</taxon>
        <taxon>Streptosporangiaceae</taxon>
        <taxon>Nonomuraea</taxon>
    </lineage>
</organism>
<dbReference type="PANTHER" id="PTHR32507:SF8">
    <property type="entry name" value="CNH1P"/>
    <property type="match status" value="1"/>
</dbReference>
<dbReference type="EMBL" id="JABWGN010000013">
    <property type="protein sequence ID" value="NUW35863.1"/>
    <property type="molecule type" value="Genomic_DNA"/>
</dbReference>
<feature type="transmembrane region" description="Helical" evidence="8">
    <location>
        <begin position="361"/>
        <end position="379"/>
    </location>
</feature>
<evidence type="ECO:0000313" key="10">
    <source>
        <dbReference type="EMBL" id="NUW35863.1"/>
    </source>
</evidence>
<feature type="transmembrane region" description="Helical" evidence="8">
    <location>
        <begin position="180"/>
        <end position="207"/>
    </location>
</feature>
<accession>A0A7Y6ICR8</accession>
<keyword evidence="7 8" id="KW-0472">Membrane</keyword>
<evidence type="ECO:0000256" key="3">
    <source>
        <dbReference type="ARBA" id="ARBA00022449"/>
    </source>
</evidence>
<feature type="transmembrane region" description="Helical" evidence="8">
    <location>
        <begin position="219"/>
        <end position="238"/>
    </location>
</feature>
<feature type="transmembrane region" description="Helical" evidence="8">
    <location>
        <begin position="86"/>
        <end position="105"/>
    </location>
</feature>
<evidence type="ECO:0000313" key="11">
    <source>
        <dbReference type="Proteomes" id="UP000586042"/>
    </source>
</evidence>
<feature type="transmembrane region" description="Helical" evidence="8">
    <location>
        <begin position="299"/>
        <end position="321"/>
    </location>
</feature>
<proteinExistence type="predicted"/>
<keyword evidence="2" id="KW-0813">Transport</keyword>
<evidence type="ECO:0000256" key="7">
    <source>
        <dbReference type="ARBA" id="ARBA00023136"/>
    </source>
</evidence>
<keyword evidence="4 8" id="KW-0812">Transmembrane</keyword>
<gene>
    <name evidence="10" type="ORF">HTZ77_31260</name>
</gene>
<feature type="transmembrane region" description="Helical" evidence="8">
    <location>
        <begin position="272"/>
        <end position="293"/>
    </location>
</feature>
<feature type="transmembrane region" description="Helical" evidence="8">
    <location>
        <begin position="244"/>
        <end position="260"/>
    </location>
</feature>
<dbReference type="InterPro" id="IPR006153">
    <property type="entry name" value="Cation/H_exchanger_TM"/>
</dbReference>
<evidence type="ECO:0000256" key="8">
    <source>
        <dbReference type="SAM" id="Phobius"/>
    </source>
</evidence>
<dbReference type="GO" id="GO:0005886">
    <property type="term" value="C:plasma membrane"/>
    <property type="evidence" value="ECO:0007669"/>
    <property type="project" value="UniProtKB-SubCell"/>
</dbReference>